<feature type="domain" description="Secretion system C-terminal sorting" evidence="3">
    <location>
        <begin position="185"/>
        <end position="246"/>
    </location>
</feature>
<accession>A0ABT0QC09</accession>
<keyword evidence="1 2" id="KW-0732">Signal</keyword>
<evidence type="ECO:0000313" key="4">
    <source>
        <dbReference type="EMBL" id="MCL6294524.1"/>
    </source>
</evidence>
<evidence type="ECO:0000259" key="3">
    <source>
        <dbReference type="Pfam" id="PF18962"/>
    </source>
</evidence>
<dbReference type="EMBL" id="JAMFLZ010000002">
    <property type="protein sequence ID" value="MCL6294524.1"/>
    <property type="molecule type" value="Genomic_DNA"/>
</dbReference>
<evidence type="ECO:0000313" key="5">
    <source>
        <dbReference type="Proteomes" id="UP001165381"/>
    </source>
</evidence>
<proteinExistence type="predicted"/>
<feature type="signal peptide" evidence="2">
    <location>
        <begin position="1"/>
        <end position="18"/>
    </location>
</feature>
<dbReference type="Proteomes" id="UP001165381">
    <property type="component" value="Unassembled WGS sequence"/>
</dbReference>
<dbReference type="NCBIfam" id="TIGR04183">
    <property type="entry name" value="Por_Secre_tail"/>
    <property type="match status" value="1"/>
</dbReference>
<comment type="caution">
    <text evidence="4">The sequence shown here is derived from an EMBL/GenBank/DDBJ whole genome shotgun (WGS) entry which is preliminary data.</text>
</comment>
<dbReference type="InterPro" id="IPR026444">
    <property type="entry name" value="Secre_tail"/>
</dbReference>
<reference evidence="4" key="1">
    <citation type="submission" date="2022-05" db="EMBL/GenBank/DDBJ databases">
        <authorList>
            <person name="Park J.-S."/>
        </authorList>
    </citation>
    <scope>NUCLEOTIDE SEQUENCE</scope>
    <source>
        <strain evidence="4">2012CJ34-3</strain>
    </source>
</reference>
<feature type="chain" id="PRO_5046270075" evidence="2">
    <location>
        <begin position="19"/>
        <end position="252"/>
    </location>
</feature>
<dbReference type="Pfam" id="PF18962">
    <property type="entry name" value="Por_Secre_tail"/>
    <property type="match status" value="1"/>
</dbReference>
<protein>
    <submittedName>
        <fullName evidence="4">T9SS type A sorting domain-containing protein</fullName>
    </submittedName>
</protein>
<evidence type="ECO:0000256" key="1">
    <source>
        <dbReference type="ARBA" id="ARBA00022729"/>
    </source>
</evidence>
<dbReference type="RefSeq" id="WP_249972399.1">
    <property type="nucleotide sequence ID" value="NZ_JAMFLZ010000002.1"/>
</dbReference>
<keyword evidence="5" id="KW-1185">Reference proteome</keyword>
<organism evidence="4 5">
    <name type="scientific">Jejuia spongiicola</name>
    <dbReference type="NCBI Taxonomy" id="2942207"/>
    <lineage>
        <taxon>Bacteria</taxon>
        <taxon>Pseudomonadati</taxon>
        <taxon>Bacteroidota</taxon>
        <taxon>Flavobacteriia</taxon>
        <taxon>Flavobacteriales</taxon>
        <taxon>Flavobacteriaceae</taxon>
        <taxon>Jejuia</taxon>
    </lineage>
</organism>
<sequence>MKQLYFFTIILLSLKFYAQNCNIGNDEFITPIPGNFIANNLLGTKYTLSEEGTLKSINMIGFGTGSGVQMAVYDDNAGVPNNLITFSDFGTVGNGVISLPVTPIVLSPGDYWVMAIYEITSEATDYANIMGSTVYYKALDYGGALPTNASGFDSFPNRDFLYFLEIECGNTLSNNNHDFREEVSIFPNPSSDYITISNLEFSKNYTIINYLGQEVMDGTISNNEKIDIRSFNNGLYFLKFNNEYTVKFIKIE</sequence>
<name>A0ABT0QC09_9FLAO</name>
<gene>
    <name evidence="4" type="ORF">M3P09_05935</name>
</gene>
<evidence type="ECO:0000256" key="2">
    <source>
        <dbReference type="SAM" id="SignalP"/>
    </source>
</evidence>